<proteinExistence type="predicted"/>
<evidence type="ECO:0000313" key="3">
    <source>
        <dbReference type="Proteomes" id="UP000676386"/>
    </source>
</evidence>
<keyword evidence="3" id="KW-1185">Reference proteome</keyword>
<dbReference type="Proteomes" id="UP000676386">
    <property type="component" value="Unassembled WGS sequence"/>
</dbReference>
<dbReference type="RefSeq" id="WP_211975520.1">
    <property type="nucleotide sequence ID" value="NZ_CBFHAM010000008.1"/>
</dbReference>
<organism evidence="2 3">
    <name type="scientific">Chitinophaga hostae</name>
    <dbReference type="NCBI Taxonomy" id="2831022"/>
    <lineage>
        <taxon>Bacteria</taxon>
        <taxon>Pseudomonadati</taxon>
        <taxon>Bacteroidota</taxon>
        <taxon>Chitinophagia</taxon>
        <taxon>Chitinophagales</taxon>
        <taxon>Chitinophagaceae</taxon>
        <taxon>Chitinophaga</taxon>
    </lineage>
</organism>
<name>A0ABS5J573_9BACT</name>
<gene>
    <name evidence="2" type="ORF">KE626_23845</name>
</gene>
<dbReference type="PROSITE" id="PS51257">
    <property type="entry name" value="PROKAR_LIPOPROTEIN"/>
    <property type="match status" value="1"/>
</dbReference>
<feature type="signal peptide" evidence="1">
    <location>
        <begin position="1"/>
        <end position="21"/>
    </location>
</feature>
<keyword evidence="1" id="KW-0732">Signal</keyword>
<evidence type="ECO:0000256" key="1">
    <source>
        <dbReference type="SAM" id="SignalP"/>
    </source>
</evidence>
<evidence type="ECO:0000313" key="2">
    <source>
        <dbReference type="EMBL" id="MBS0030380.1"/>
    </source>
</evidence>
<evidence type="ECO:0008006" key="4">
    <source>
        <dbReference type="Google" id="ProtNLM"/>
    </source>
</evidence>
<comment type="caution">
    <text evidence="2">The sequence shown here is derived from an EMBL/GenBank/DDBJ whole genome shotgun (WGS) entry which is preliminary data.</text>
</comment>
<protein>
    <recommendedName>
        <fullName evidence="4">Lipoprotein</fullName>
    </recommendedName>
</protein>
<accession>A0ABS5J573</accession>
<reference evidence="2 3" key="1">
    <citation type="submission" date="2021-04" db="EMBL/GenBank/DDBJ databases">
        <title>Chitinophaga sp. nov., isolated from the rhizosphere soil.</title>
        <authorList>
            <person name="He S."/>
        </authorList>
    </citation>
    <scope>NUCLEOTIDE SEQUENCE [LARGE SCALE GENOMIC DNA]</scope>
    <source>
        <strain evidence="2 3">2R12</strain>
    </source>
</reference>
<feature type="chain" id="PRO_5046071741" description="Lipoprotein" evidence="1">
    <location>
        <begin position="22"/>
        <end position="141"/>
    </location>
</feature>
<sequence length="141" mass="14979">MKRKVLSFIALSLLAAACHPAKQPTLAPETIYQEPGVSVITSFFNNRQQTISTLYGNAEALKAARGDSNMVAGAVYRLITWKQKGNPLWFGGNINGAVKTIESIQVSGDGVTHYALVSGVATGAPAERTKFVLGLKASVFP</sequence>
<dbReference type="EMBL" id="JAGTXB010000014">
    <property type="protein sequence ID" value="MBS0030380.1"/>
    <property type="molecule type" value="Genomic_DNA"/>
</dbReference>